<dbReference type="SFLD" id="SFLDG01212">
    <property type="entry name" value="Phytoene_synthase_like"/>
    <property type="match status" value="1"/>
</dbReference>
<sequence>MPLRYTAAPMPVDHYENFPVASLLLPRRLRPAVEALYAFARSADDIADEGDAQAVLRLARLNDYRREIDAIDRGETPRESMFARLAQAVRIHRLPTTLLRDLLDAFSQDVAKTRYADFAELRDYTRRSADPVGRLMLRLFNADSAQHIAWSDDICTSLQLINFWQDVAIDWQKGRIYLPADERAHFGVDESQIAAARVDENWRALLRFQVDRARKMMLAGAPLALALPGRFGWELRLVVQGGLQICAAIEANDYDVFRHRPVLTRIDWLRLIGRAIRMKR</sequence>
<dbReference type="EMBL" id="JACIET010000001">
    <property type="protein sequence ID" value="MBB4011432.1"/>
    <property type="molecule type" value="Genomic_DNA"/>
</dbReference>
<dbReference type="InterPro" id="IPR008949">
    <property type="entry name" value="Isoprenoid_synthase_dom_sf"/>
</dbReference>
<dbReference type="InterPro" id="IPR002060">
    <property type="entry name" value="Squ/phyt_synthse"/>
</dbReference>
<evidence type="ECO:0000313" key="2">
    <source>
        <dbReference type="Proteomes" id="UP000561045"/>
    </source>
</evidence>
<dbReference type="InterPro" id="IPR044843">
    <property type="entry name" value="Trans_IPPS_bact-type"/>
</dbReference>
<dbReference type="AlphaFoldDB" id="A0A840BIM4"/>
<dbReference type="Proteomes" id="UP000561045">
    <property type="component" value="Unassembled WGS sequence"/>
</dbReference>
<dbReference type="PANTHER" id="PTHR31480">
    <property type="entry name" value="BIFUNCTIONAL LYCOPENE CYCLASE/PHYTOENE SYNTHASE"/>
    <property type="match status" value="1"/>
</dbReference>
<dbReference type="EC" id="2.5.1.32" evidence="1"/>
<keyword evidence="1" id="KW-0808">Transferase</keyword>
<protein>
    <submittedName>
        <fullName evidence="1">Phytoene synthase</fullName>
        <ecNumber evidence="1">2.5.1.32</ecNumber>
    </submittedName>
</protein>
<evidence type="ECO:0000313" key="1">
    <source>
        <dbReference type="EMBL" id="MBB4011432.1"/>
    </source>
</evidence>
<dbReference type="InterPro" id="IPR033904">
    <property type="entry name" value="Trans_IPPS_HH"/>
</dbReference>
<dbReference type="Pfam" id="PF00494">
    <property type="entry name" value="SQS_PSY"/>
    <property type="match status" value="1"/>
</dbReference>
<dbReference type="GO" id="GO:0016114">
    <property type="term" value="P:terpenoid biosynthetic process"/>
    <property type="evidence" value="ECO:0007669"/>
    <property type="project" value="UniProtKB-ARBA"/>
</dbReference>
<dbReference type="Gene3D" id="1.10.600.10">
    <property type="entry name" value="Farnesyl Diphosphate Synthase"/>
    <property type="match status" value="1"/>
</dbReference>
<name>A0A840BIM4_9RHOO</name>
<gene>
    <name evidence="1" type="ORF">GGR36_000740</name>
</gene>
<proteinExistence type="predicted"/>
<keyword evidence="2" id="KW-1185">Reference proteome</keyword>
<dbReference type="GO" id="GO:0051996">
    <property type="term" value="F:squalene synthase [NAD(P)H] activity"/>
    <property type="evidence" value="ECO:0007669"/>
    <property type="project" value="InterPro"/>
</dbReference>
<dbReference type="SFLD" id="SFLDS00005">
    <property type="entry name" value="Isoprenoid_Synthase_Type_I"/>
    <property type="match status" value="1"/>
</dbReference>
<dbReference type="SUPFAM" id="SSF48576">
    <property type="entry name" value="Terpenoid synthases"/>
    <property type="match status" value="1"/>
</dbReference>
<dbReference type="GO" id="GO:0004311">
    <property type="term" value="F:geranylgeranyl diphosphate synthase activity"/>
    <property type="evidence" value="ECO:0007669"/>
    <property type="project" value="InterPro"/>
</dbReference>
<accession>A0A840BIM4</accession>
<reference evidence="1 2" key="1">
    <citation type="submission" date="2020-08" db="EMBL/GenBank/DDBJ databases">
        <title>Genomic Encyclopedia of Type Strains, Phase IV (KMG-IV): sequencing the most valuable type-strain genomes for metagenomic binning, comparative biology and taxonomic classification.</title>
        <authorList>
            <person name="Goeker M."/>
        </authorList>
    </citation>
    <scope>NUCLEOTIDE SEQUENCE [LARGE SCALE GENOMIC DNA]</scope>
    <source>
        <strain evidence="1 2">DSM 106739</strain>
    </source>
</reference>
<comment type="caution">
    <text evidence="1">The sequence shown here is derived from an EMBL/GenBank/DDBJ whole genome shotgun (WGS) entry which is preliminary data.</text>
</comment>
<organism evidence="1 2">
    <name type="scientific">Niveibacterium umoris</name>
    <dbReference type="NCBI Taxonomy" id="1193620"/>
    <lineage>
        <taxon>Bacteria</taxon>
        <taxon>Pseudomonadati</taxon>
        <taxon>Pseudomonadota</taxon>
        <taxon>Betaproteobacteria</taxon>
        <taxon>Rhodocyclales</taxon>
        <taxon>Rhodocyclaceae</taxon>
        <taxon>Niveibacterium</taxon>
    </lineage>
</organism>
<dbReference type="CDD" id="cd00683">
    <property type="entry name" value="Trans_IPPS_HH"/>
    <property type="match status" value="1"/>
</dbReference>
<dbReference type="InterPro" id="IPR017827">
    <property type="entry name" value="HSQ_synthase_HpnC"/>
</dbReference>
<dbReference type="NCBIfam" id="TIGR03464">
    <property type="entry name" value="HpnC"/>
    <property type="match status" value="1"/>
</dbReference>
<dbReference type="SFLD" id="SFLDG01018">
    <property type="entry name" value="Squalene/Phytoene_Synthase_Lik"/>
    <property type="match status" value="1"/>
</dbReference>